<dbReference type="InterPro" id="IPR006439">
    <property type="entry name" value="HAD-SF_hydro_IA"/>
</dbReference>
<dbReference type="GO" id="GO:0016787">
    <property type="term" value="F:hydrolase activity"/>
    <property type="evidence" value="ECO:0007669"/>
    <property type="project" value="UniProtKB-KW"/>
</dbReference>
<protein>
    <submittedName>
        <fullName evidence="3">HAD-IA family hydrolase</fullName>
    </submittedName>
</protein>
<dbReference type="Pfam" id="PF13419">
    <property type="entry name" value="HAD_2"/>
    <property type="match status" value="1"/>
</dbReference>
<evidence type="ECO:0000256" key="1">
    <source>
        <dbReference type="ARBA" id="ARBA00022801"/>
    </source>
</evidence>
<keyword evidence="1 3" id="KW-0378">Hydrolase</keyword>
<organism evidence="3 4">
    <name type="scientific">Bacillus carboniphilus</name>
    <dbReference type="NCBI Taxonomy" id="86663"/>
    <lineage>
        <taxon>Bacteria</taxon>
        <taxon>Bacillati</taxon>
        <taxon>Bacillota</taxon>
        <taxon>Bacilli</taxon>
        <taxon>Bacillales</taxon>
        <taxon>Bacillaceae</taxon>
        <taxon>Bacillus</taxon>
    </lineage>
</organism>
<evidence type="ECO:0000313" key="4">
    <source>
        <dbReference type="Proteomes" id="UP001500782"/>
    </source>
</evidence>
<dbReference type="InterPro" id="IPR041492">
    <property type="entry name" value="HAD_2"/>
</dbReference>
<dbReference type="SUPFAM" id="SSF56784">
    <property type="entry name" value="HAD-like"/>
    <property type="match status" value="1"/>
</dbReference>
<keyword evidence="4" id="KW-1185">Reference proteome</keyword>
<accession>A0ABP3FP65</accession>
<dbReference type="Gene3D" id="3.40.50.1000">
    <property type="entry name" value="HAD superfamily/HAD-like"/>
    <property type="match status" value="1"/>
</dbReference>
<dbReference type="PANTHER" id="PTHR43434:SF25">
    <property type="entry name" value="PHOSPHOGLYCOLATE PHOSPHATASE"/>
    <property type="match status" value="1"/>
</dbReference>
<dbReference type="InterPro" id="IPR023214">
    <property type="entry name" value="HAD_sf"/>
</dbReference>
<sequence length="187" mass="22064">MNLLWDFDGTLFDTYPLYVRLLDEVLDGKVDKEELYKQLKVSFSHAIDYFHITKEQMEKMRELEEKVGIEMYQPFPDVMDVLRQAKKNVIVTHKEREIVEKVLDFHGMAPFFEEVIGKEDGYPRKPDISAYSYMNEKFSLDGVVGDRDLDLIPGKKLKLTTIMFQGESEVADVIIQNYREFPYQLFE</sequence>
<dbReference type="Proteomes" id="UP001500782">
    <property type="component" value="Unassembled WGS sequence"/>
</dbReference>
<dbReference type="SFLD" id="SFLDS00003">
    <property type="entry name" value="Haloacid_Dehalogenase"/>
    <property type="match status" value="1"/>
</dbReference>
<dbReference type="PANTHER" id="PTHR43434">
    <property type="entry name" value="PHOSPHOGLYCOLATE PHOSPHATASE"/>
    <property type="match status" value="1"/>
</dbReference>
<keyword evidence="2" id="KW-0460">Magnesium</keyword>
<reference evidence="4" key="1">
    <citation type="journal article" date="2019" name="Int. J. Syst. Evol. Microbiol.">
        <title>The Global Catalogue of Microorganisms (GCM) 10K type strain sequencing project: providing services to taxonomists for standard genome sequencing and annotation.</title>
        <authorList>
            <consortium name="The Broad Institute Genomics Platform"/>
            <consortium name="The Broad Institute Genome Sequencing Center for Infectious Disease"/>
            <person name="Wu L."/>
            <person name="Ma J."/>
        </authorList>
    </citation>
    <scope>NUCLEOTIDE SEQUENCE [LARGE SCALE GENOMIC DNA]</scope>
    <source>
        <strain evidence="4">JCM 9731</strain>
    </source>
</reference>
<dbReference type="NCBIfam" id="TIGR01549">
    <property type="entry name" value="HAD-SF-IA-v1"/>
    <property type="match status" value="1"/>
</dbReference>
<proteinExistence type="predicted"/>
<gene>
    <name evidence="3" type="ORF">GCM10008967_10990</name>
</gene>
<comment type="caution">
    <text evidence="3">The sequence shown here is derived from an EMBL/GenBank/DDBJ whole genome shotgun (WGS) entry which is preliminary data.</text>
</comment>
<dbReference type="SFLD" id="SFLDG01129">
    <property type="entry name" value="C1.5:_HAD__Beta-PGM__Phosphata"/>
    <property type="match status" value="1"/>
</dbReference>
<evidence type="ECO:0000313" key="3">
    <source>
        <dbReference type="EMBL" id="GAA0322304.1"/>
    </source>
</evidence>
<dbReference type="Gene3D" id="1.10.150.240">
    <property type="entry name" value="Putative phosphatase, domain 2"/>
    <property type="match status" value="1"/>
</dbReference>
<evidence type="ECO:0000256" key="2">
    <source>
        <dbReference type="ARBA" id="ARBA00022842"/>
    </source>
</evidence>
<name>A0ABP3FP65_9BACI</name>
<dbReference type="RefSeq" id="WP_343797074.1">
    <property type="nucleotide sequence ID" value="NZ_BAAADJ010000011.1"/>
</dbReference>
<dbReference type="InterPro" id="IPR050155">
    <property type="entry name" value="HAD-like_hydrolase_sf"/>
</dbReference>
<dbReference type="InterPro" id="IPR036412">
    <property type="entry name" value="HAD-like_sf"/>
</dbReference>
<dbReference type="InterPro" id="IPR023198">
    <property type="entry name" value="PGP-like_dom2"/>
</dbReference>
<dbReference type="EMBL" id="BAAADJ010000011">
    <property type="protein sequence ID" value="GAA0322304.1"/>
    <property type="molecule type" value="Genomic_DNA"/>
</dbReference>